<sequence length="508" mass="55385">MPKYLIAHDLGTSGNKATLFTADGEYVKSKVASYDTKFFNANWAEQNPDDWWEAVCLSTRELMQGIDAGSVAAVSFSGQMMGCLCIDKNGMPLRDHIIWADMRAVAEEEFVRAHIDTPKFYRITGHRPSASYTLAKLLWIKNNEPDIYKKIYKVLNAKDYIVYKMTGRFFTDYSDATGTNAFDLNTFLWSEEILDGVGVDGDLLPEAVPSTHVAGELQRQAAEECGLIPGIPVVIGAGDGTAATVGAGSVAEGVTYNCLGSSSWIATTTRKPVFDEQMRTFNWAHAVPGMVVPCGTMQAAGNSYAWMKKELCGGELLRAKQEGVSAYDLINGEIAASPAGANGLYYLPYLIGERSPRWNPNAKGAFIGLTMEHTHADMLRSVVEGIGMNLKLILDIMRAHIHIETIIALGGLAKSDVCLQIFADIFGIDVKPLNHLEEASSIGAAVCAGVGVGALRDFSEVEKFVYPVGMFEPDRKNCKRYEKMIGIFNHSYDALCGVYGEIAAMANQ</sequence>
<dbReference type="EMBL" id="JACOON010000004">
    <property type="protein sequence ID" value="MBC5648232.1"/>
    <property type="molecule type" value="Genomic_DNA"/>
</dbReference>
<evidence type="ECO:0000256" key="4">
    <source>
        <dbReference type="RuleBase" id="RU003733"/>
    </source>
</evidence>
<organism evidence="7 8">
    <name type="scientific">Christensenella tenuis</name>
    <dbReference type="NCBI Taxonomy" id="2763033"/>
    <lineage>
        <taxon>Bacteria</taxon>
        <taxon>Bacillati</taxon>
        <taxon>Bacillota</taxon>
        <taxon>Clostridia</taxon>
        <taxon>Christensenellales</taxon>
        <taxon>Christensenellaceae</taxon>
        <taxon>Christensenella</taxon>
    </lineage>
</organism>
<comment type="similarity">
    <text evidence="1 4">Belongs to the FGGY kinase family.</text>
</comment>
<reference evidence="7 8" key="1">
    <citation type="submission" date="2020-08" db="EMBL/GenBank/DDBJ databases">
        <title>Genome public.</title>
        <authorList>
            <person name="Liu C."/>
            <person name="Sun Q."/>
        </authorList>
    </citation>
    <scope>NUCLEOTIDE SEQUENCE [LARGE SCALE GENOMIC DNA]</scope>
    <source>
        <strain evidence="7 8">NSJ-35</strain>
    </source>
</reference>
<feature type="domain" description="Carbohydrate kinase FGGY N-terminal" evidence="5">
    <location>
        <begin position="4"/>
        <end position="246"/>
    </location>
</feature>
<feature type="domain" description="Carbohydrate kinase FGGY C-terminal" evidence="6">
    <location>
        <begin position="256"/>
        <end position="450"/>
    </location>
</feature>
<evidence type="ECO:0000256" key="2">
    <source>
        <dbReference type="ARBA" id="ARBA00022679"/>
    </source>
</evidence>
<evidence type="ECO:0000259" key="6">
    <source>
        <dbReference type="Pfam" id="PF02782"/>
    </source>
</evidence>
<dbReference type="PROSITE" id="PS00445">
    <property type="entry name" value="FGGY_KINASES_2"/>
    <property type="match status" value="1"/>
</dbReference>
<dbReference type="InterPro" id="IPR043129">
    <property type="entry name" value="ATPase_NBD"/>
</dbReference>
<keyword evidence="3 4" id="KW-0418">Kinase</keyword>
<evidence type="ECO:0000256" key="1">
    <source>
        <dbReference type="ARBA" id="ARBA00009156"/>
    </source>
</evidence>
<name>A0ABR7EEN4_9FIRM</name>
<dbReference type="PANTHER" id="PTHR43095:SF5">
    <property type="entry name" value="XYLULOSE KINASE"/>
    <property type="match status" value="1"/>
</dbReference>
<dbReference type="CDD" id="cd07805">
    <property type="entry name" value="ASKHA_NBD_FGGY_CvXK-like"/>
    <property type="match status" value="1"/>
</dbReference>
<dbReference type="InterPro" id="IPR018484">
    <property type="entry name" value="FGGY_N"/>
</dbReference>
<dbReference type="RefSeq" id="WP_186857746.1">
    <property type="nucleotide sequence ID" value="NZ_JACOON010000004.1"/>
</dbReference>
<dbReference type="PROSITE" id="PS00933">
    <property type="entry name" value="FGGY_KINASES_1"/>
    <property type="match status" value="1"/>
</dbReference>
<dbReference type="PANTHER" id="PTHR43095">
    <property type="entry name" value="SUGAR KINASE"/>
    <property type="match status" value="1"/>
</dbReference>
<dbReference type="SUPFAM" id="SSF53067">
    <property type="entry name" value="Actin-like ATPase domain"/>
    <property type="match status" value="2"/>
</dbReference>
<comment type="caution">
    <text evidence="7">The sequence shown here is derived from an EMBL/GenBank/DDBJ whole genome shotgun (WGS) entry which is preliminary data.</text>
</comment>
<evidence type="ECO:0000313" key="7">
    <source>
        <dbReference type="EMBL" id="MBC5648232.1"/>
    </source>
</evidence>
<protein>
    <submittedName>
        <fullName evidence="7">FGGY-family carbohydrate kinase</fullName>
    </submittedName>
</protein>
<evidence type="ECO:0000259" key="5">
    <source>
        <dbReference type="Pfam" id="PF00370"/>
    </source>
</evidence>
<dbReference type="Pfam" id="PF00370">
    <property type="entry name" value="FGGY_N"/>
    <property type="match status" value="1"/>
</dbReference>
<proteinExistence type="inferred from homology"/>
<keyword evidence="8" id="KW-1185">Reference proteome</keyword>
<dbReference type="Proteomes" id="UP000606889">
    <property type="component" value="Unassembled WGS sequence"/>
</dbReference>
<dbReference type="PIRSF" id="PIRSF000538">
    <property type="entry name" value="GlpK"/>
    <property type="match status" value="1"/>
</dbReference>
<dbReference type="InterPro" id="IPR018485">
    <property type="entry name" value="FGGY_C"/>
</dbReference>
<dbReference type="InterPro" id="IPR018483">
    <property type="entry name" value="Carb_kinase_FGGY_CS"/>
</dbReference>
<dbReference type="Pfam" id="PF02782">
    <property type="entry name" value="FGGY_C"/>
    <property type="match status" value="1"/>
</dbReference>
<dbReference type="InterPro" id="IPR050406">
    <property type="entry name" value="FGGY_Carb_Kinase"/>
</dbReference>
<dbReference type="Gene3D" id="3.30.420.40">
    <property type="match status" value="2"/>
</dbReference>
<keyword evidence="2 4" id="KW-0808">Transferase</keyword>
<dbReference type="InterPro" id="IPR000577">
    <property type="entry name" value="Carb_kinase_FGGY"/>
</dbReference>
<dbReference type="GO" id="GO:0016301">
    <property type="term" value="F:kinase activity"/>
    <property type="evidence" value="ECO:0007669"/>
    <property type="project" value="UniProtKB-KW"/>
</dbReference>
<evidence type="ECO:0000256" key="3">
    <source>
        <dbReference type="ARBA" id="ARBA00022777"/>
    </source>
</evidence>
<accession>A0ABR7EEN4</accession>
<gene>
    <name evidence="7" type="ORF">H8S18_07775</name>
</gene>
<evidence type="ECO:0000313" key="8">
    <source>
        <dbReference type="Proteomes" id="UP000606889"/>
    </source>
</evidence>